<gene>
    <name evidence="2" type="ORF">L486_06595</name>
</gene>
<dbReference type="AlphaFoldDB" id="A0A1B9IKF3"/>
<evidence type="ECO:0000256" key="1">
    <source>
        <dbReference type="SAM" id="MobiDB-lite"/>
    </source>
</evidence>
<feature type="region of interest" description="Disordered" evidence="1">
    <location>
        <begin position="1"/>
        <end position="58"/>
    </location>
</feature>
<feature type="compositionally biased region" description="Polar residues" evidence="1">
    <location>
        <begin position="41"/>
        <end position="56"/>
    </location>
</feature>
<name>A0A1B9IKF3_9TREE</name>
<sequence length="180" mass="19838">MSTSTAAEERDSISGFITDAASGGHTLGGSKNETEPDLRTSDQPQRTSRDNASLTYTYGPELLERNTAFRNLINSSKPLRSSVESGTSPTEEMKSTYDRAHANLQEVTRKHRPCNSGWVPPGGMEDTWSRWADGPEHAPTSELYEEAKSQYGGKIYQDFAEMSVWAVDRGTTLDKLTNAL</sequence>
<evidence type="ECO:0000313" key="3">
    <source>
        <dbReference type="Proteomes" id="UP000092583"/>
    </source>
</evidence>
<dbReference type="Proteomes" id="UP000092583">
    <property type="component" value="Unassembled WGS sequence"/>
</dbReference>
<keyword evidence="3" id="KW-1185">Reference proteome</keyword>
<accession>A0A1B9IKF3</accession>
<feature type="compositionally biased region" description="Polar residues" evidence="1">
    <location>
        <begin position="77"/>
        <end position="90"/>
    </location>
</feature>
<evidence type="ECO:0000313" key="2">
    <source>
        <dbReference type="EMBL" id="OCF55840.1"/>
    </source>
</evidence>
<feature type="region of interest" description="Disordered" evidence="1">
    <location>
        <begin position="77"/>
        <end position="96"/>
    </location>
</feature>
<dbReference type="EMBL" id="KI669465">
    <property type="protein sequence ID" value="OCF55840.1"/>
    <property type="molecule type" value="Genomic_DNA"/>
</dbReference>
<reference evidence="3" key="2">
    <citation type="submission" date="2013-12" db="EMBL/GenBank/DDBJ databases">
        <title>Evolution of pathogenesis and genome organization in the Tremellales.</title>
        <authorList>
            <person name="Cuomo C."/>
            <person name="Litvintseva A."/>
            <person name="Heitman J."/>
            <person name="Chen Y."/>
            <person name="Sun S."/>
            <person name="Springer D."/>
            <person name="Dromer F."/>
            <person name="Young S."/>
            <person name="Zeng Q."/>
            <person name="Chapman S."/>
            <person name="Gujja S."/>
            <person name="Saif S."/>
            <person name="Birren B."/>
        </authorList>
    </citation>
    <scope>NUCLEOTIDE SEQUENCE [LARGE SCALE GENOMIC DNA]</scope>
    <source>
        <strain evidence="3">CBS 10435</strain>
    </source>
</reference>
<organism evidence="2 3">
    <name type="scientific">Kwoniella mangroviensis CBS 10435</name>
    <dbReference type="NCBI Taxonomy" id="1331196"/>
    <lineage>
        <taxon>Eukaryota</taxon>
        <taxon>Fungi</taxon>
        <taxon>Dikarya</taxon>
        <taxon>Basidiomycota</taxon>
        <taxon>Agaricomycotina</taxon>
        <taxon>Tremellomycetes</taxon>
        <taxon>Tremellales</taxon>
        <taxon>Cryptococcaceae</taxon>
        <taxon>Kwoniella</taxon>
    </lineage>
</organism>
<proteinExistence type="predicted"/>
<protein>
    <submittedName>
        <fullName evidence="2">Uncharacterized protein</fullName>
    </submittedName>
</protein>
<reference evidence="2 3" key="1">
    <citation type="submission" date="2013-07" db="EMBL/GenBank/DDBJ databases">
        <title>The Genome Sequence of Kwoniella mangroviensis CBS10435.</title>
        <authorList>
            <consortium name="The Broad Institute Genome Sequencing Platform"/>
            <person name="Cuomo C."/>
            <person name="Litvintseva A."/>
            <person name="Chen Y."/>
            <person name="Heitman J."/>
            <person name="Sun S."/>
            <person name="Springer D."/>
            <person name="Dromer F."/>
            <person name="Young S.K."/>
            <person name="Zeng Q."/>
            <person name="Gargeya S."/>
            <person name="Fitzgerald M."/>
            <person name="Abouelleil A."/>
            <person name="Alvarado L."/>
            <person name="Berlin A.M."/>
            <person name="Chapman S.B."/>
            <person name="Dewar J."/>
            <person name="Goldberg J."/>
            <person name="Griggs A."/>
            <person name="Gujja S."/>
            <person name="Hansen M."/>
            <person name="Howarth C."/>
            <person name="Imamovic A."/>
            <person name="Larimer J."/>
            <person name="McCowan C."/>
            <person name="Murphy C."/>
            <person name="Pearson M."/>
            <person name="Priest M."/>
            <person name="Roberts A."/>
            <person name="Saif S."/>
            <person name="Shea T."/>
            <person name="Sykes S."/>
            <person name="Wortman J."/>
            <person name="Nusbaum C."/>
            <person name="Birren B."/>
        </authorList>
    </citation>
    <scope>NUCLEOTIDE SEQUENCE [LARGE SCALE GENOMIC DNA]</scope>
    <source>
        <strain evidence="2 3">CBS 10435</strain>
    </source>
</reference>